<evidence type="ECO:0000256" key="1">
    <source>
        <dbReference type="ARBA" id="ARBA00004123"/>
    </source>
</evidence>
<dbReference type="Pfam" id="PF12347">
    <property type="entry name" value="HJURP_C"/>
    <property type="match status" value="1"/>
</dbReference>
<dbReference type="AlphaFoldDB" id="A0A8T2N3U5"/>
<evidence type="ECO:0000256" key="3">
    <source>
        <dbReference type="ARBA" id="ARBA00023242"/>
    </source>
</evidence>
<evidence type="ECO:0000259" key="5">
    <source>
        <dbReference type="Pfam" id="PF12347"/>
    </source>
</evidence>
<evidence type="ECO:0000256" key="2">
    <source>
        <dbReference type="ARBA" id="ARBA00023125"/>
    </source>
</evidence>
<dbReference type="OrthoDB" id="1898716at2759"/>
<comment type="subcellular location">
    <subcellularLocation>
        <location evidence="1">Nucleus</location>
    </subcellularLocation>
</comment>
<feature type="region of interest" description="Disordered" evidence="4">
    <location>
        <begin position="208"/>
        <end position="240"/>
    </location>
</feature>
<dbReference type="EMBL" id="JAFBMS010000242">
    <property type="protein sequence ID" value="KAG9332352.1"/>
    <property type="molecule type" value="Genomic_DNA"/>
</dbReference>
<dbReference type="Proteomes" id="UP000824540">
    <property type="component" value="Unassembled WGS sequence"/>
</dbReference>
<dbReference type="GO" id="GO:0005634">
    <property type="term" value="C:nucleus"/>
    <property type="evidence" value="ECO:0007669"/>
    <property type="project" value="UniProtKB-SubCell"/>
</dbReference>
<keyword evidence="2" id="KW-0238">DNA-binding</keyword>
<feature type="non-terminal residue" evidence="6">
    <location>
        <position position="240"/>
    </location>
</feature>
<feature type="domain" description="Holliday junction regulator protein family C-terminal" evidence="5">
    <location>
        <begin position="128"/>
        <end position="186"/>
    </location>
</feature>
<organism evidence="6 7">
    <name type="scientific">Albula glossodonta</name>
    <name type="common">roundjaw bonefish</name>
    <dbReference type="NCBI Taxonomy" id="121402"/>
    <lineage>
        <taxon>Eukaryota</taxon>
        <taxon>Metazoa</taxon>
        <taxon>Chordata</taxon>
        <taxon>Craniata</taxon>
        <taxon>Vertebrata</taxon>
        <taxon>Euteleostomi</taxon>
        <taxon>Actinopterygii</taxon>
        <taxon>Neopterygii</taxon>
        <taxon>Teleostei</taxon>
        <taxon>Albuliformes</taxon>
        <taxon>Albulidae</taxon>
        <taxon>Albula</taxon>
    </lineage>
</organism>
<evidence type="ECO:0000256" key="4">
    <source>
        <dbReference type="SAM" id="MobiDB-lite"/>
    </source>
</evidence>
<reference evidence="6" key="1">
    <citation type="thesis" date="2021" institute="BYU ScholarsArchive" country="Provo, UT, USA">
        <title>Applications of and Algorithms for Genome Assembly and Genomic Analyses with an Emphasis on Marine Teleosts.</title>
        <authorList>
            <person name="Pickett B.D."/>
        </authorList>
    </citation>
    <scope>NUCLEOTIDE SEQUENCE</scope>
    <source>
        <strain evidence="6">HI-2016</strain>
    </source>
</reference>
<proteinExistence type="predicted"/>
<name>A0A8T2N3U5_9TELE</name>
<sequence>MYGHVGQRTHLVACSRAVDVPDWLVLGSEGATGGSPLSNWPCWQGREGVATAWLHPADPLHLSKALDQGCSDKQQKLRNKGLNDCASPEGDDSFGHCPLVEDRLGKLSQDSDVVYKRCGALNKKEHRGCDSPDPDSSFVLTPHTEEKYKKINEEFDNMMRNHKIPSALPQQSFSMHVAVPVSNPGALSYTPSGSLGGAQALGAVAASLGDGGLLSPPQSSLHRNVGSPGGPQRPPSAGST</sequence>
<protein>
    <recommendedName>
        <fullName evidence="5">Holliday junction regulator protein family C-terminal domain-containing protein</fullName>
    </recommendedName>
</protein>
<accession>A0A8T2N3U5</accession>
<keyword evidence="7" id="KW-1185">Reference proteome</keyword>
<dbReference type="InterPro" id="IPR022102">
    <property type="entry name" value="HJURP_C"/>
</dbReference>
<comment type="caution">
    <text evidence="6">The sequence shown here is derived from an EMBL/GenBank/DDBJ whole genome shotgun (WGS) entry which is preliminary data.</text>
</comment>
<gene>
    <name evidence="6" type="ORF">JZ751_015359</name>
</gene>
<evidence type="ECO:0000313" key="7">
    <source>
        <dbReference type="Proteomes" id="UP000824540"/>
    </source>
</evidence>
<evidence type="ECO:0000313" key="6">
    <source>
        <dbReference type="EMBL" id="KAG9332352.1"/>
    </source>
</evidence>
<keyword evidence="3" id="KW-0539">Nucleus</keyword>
<dbReference type="GO" id="GO:0003677">
    <property type="term" value="F:DNA binding"/>
    <property type="evidence" value="ECO:0007669"/>
    <property type="project" value="UniProtKB-KW"/>
</dbReference>